<evidence type="ECO:0000256" key="4">
    <source>
        <dbReference type="ARBA" id="ARBA00023136"/>
    </source>
</evidence>
<evidence type="ECO:0000256" key="6">
    <source>
        <dbReference type="SAM" id="MobiDB-lite"/>
    </source>
</evidence>
<protein>
    <recommendedName>
        <fullName evidence="8">Rhodopsin domain-containing protein</fullName>
    </recommendedName>
</protein>
<dbReference type="PANTHER" id="PTHR33048:SF167">
    <property type="entry name" value="INTEGRAL MEMBRANE PROTEIN"/>
    <property type="match status" value="1"/>
</dbReference>
<dbReference type="InterPro" id="IPR049326">
    <property type="entry name" value="Rhodopsin_dom_fungi"/>
</dbReference>
<feature type="transmembrane region" description="Helical" evidence="7">
    <location>
        <begin position="105"/>
        <end position="127"/>
    </location>
</feature>
<evidence type="ECO:0000256" key="2">
    <source>
        <dbReference type="ARBA" id="ARBA00022692"/>
    </source>
</evidence>
<organism evidence="9 10">
    <name type="scientific">Hyaloscypha variabilis (strain UAMH 11265 / GT02V1 / F)</name>
    <name type="common">Meliniomyces variabilis</name>
    <dbReference type="NCBI Taxonomy" id="1149755"/>
    <lineage>
        <taxon>Eukaryota</taxon>
        <taxon>Fungi</taxon>
        <taxon>Dikarya</taxon>
        <taxon>Ascomycota</taxon>
        <taxon>Pezizomycotina</taxon>
        <taxon>Leotiomycetes</taxon>
        <taxon>Helotiales</taxon>
        <taxon>Hyaloscyphaceae</taxon>
        <taxon>Hyaloscypha</taxon>
        <taxon>Hyaloscypha variabilis</taxon>
    </lineage>
</organism>
<comment type="subcellular location">
    <subcellularLocation>
        <location evidence="1">Membrane</location>
        <topology evidence="1">Multi-pass membrane protein</topology>
    </subcellularLocation>
</comment>
<evidence type="ECO:0000256" key="5">
    <source>
        <dbReference type="ARBA" id="ARBA00038359"/>
    </source>
</evidence>
<feature type="domain" description="Rhodopsin" evidence="8">
    <location>
        <begin position="44"/>
        <end position="284"/>
    </location>
</feature>
<dbReference type="PANTHER" id="PTHR33048">
    <property type="entry name" value="PTH11-LIKE INTEGRAL MEMBRANE PROTEIN (AFU_ORTHOLOGUE AFUA_5G11245)"/>
    <property type="match status" value="1"/>
</dbReference>
<keyword evidence="3 7" id="KW-1133">Transmembrane helix</keyword>
<feature type="transmembrane region" description="Helical" evidence="7">
    <location>
        <begin position="186"/>
        <end position="211"/>
    </location>
</feature>
<dbReference type="Pfam" id="PF20684">
    <property type="entry name" value="Fung_rhodopsin"/>
    <property type="match status" value="1"/>
</dbReference>
<accession>A0A2J6S752</accession>
<feature type="transmembrane region" description="Helical" evidence="7">
    <location>
        <begin position="223"/>
        <end position="247"/>
    </location>
</feature>
<reference evidence="9 10" key="1">
    <citation type="submission" date="2016-04" db="EMBL/GenBank/DDBJ databases">
        <title>A degradative enzymes factory behind the ericoid mycorrhizal symbiosis.</title>
        <authorList>
            <consortium name="DOE Joint Genome Institute"/>
            <person name="Martino E."/>
            <person name="Morin E."/>
            <person name="Grelet G."/>
            <person name="Kuo A."/>
            <person name="Kohler A."/>
            <person name="Daghino S."/>
            <person name="Barry K."/>
            <person name="Choi C."/>
            <person name="Cichocki N."/>
            <person name="Clum A."/>
            <person name="Copeland A."/>
            <person name="Hainaut M."/>
            <person name="Haridas S."/>
            <person name="Labutti K."/>
            <person name="Lindquist E."/>
            <person name="Lipzen A."/>
            <person name="Khouja H.-R."/>
            <person name="Murat C."/>
            <person name="Ohm R."/>
            <person name="Olson A."/>
            <person name="Spatafora J."/>
            <person name="Veneault-Fourrey C."/>
            <person name="Henrissat B."/>
            <person name="Grigoriev I."/>
            <person name="Martin F."/>
            <person name="Perotto S."/>
        </authorList>
    </citation>
    <scope>NUCLEOTIDE SEQUENCE [LARGE SCALE GENOMIC DNA]</scope>
    <source>
        <strain evidence="9 10">F</strain>
    </source>
</reference>
<dbReference type="EMBL" id="KZ613939">
    <property type="protein sequence ID" value="PMD46600.1"/>
    <property type="molecule type" value="Genomic_DNA"/>
</dbReference>
<feature type="transmembrane region" description="Helical" evidence="7">
    <location>
        <begin position="139"/>
        <end position="166"/>
    </location>
</feature>
<dbReference type="Proteomes" id="UP000235786">
    <property type="component" value="Unassembled WGS sequence"/>
</dbReference>
<feature type="region of interest" description="Disordered" evidence="6">
    <location>
        <begin position="341"/>
        <end position="366"/>
    </location>
</feature>
<name>A0A2J6S752_HYAVF</name>
<evidence type="ECO:0000313" key="10">
    <source>
        <dbReference type="Proteomes" id="UP000235786"/>
    </source>
</evidence>
<proteinExistence type="inferred from homology"/>
<keyword evidence="10" id="KW-1185">Reference proteome</keyword>
<sequence length="384" mass="41640">MPSIFRLAGDTASTDTPVDTSTNAPSILAINGFFCGFTVLVVLARIYVRSIMLKTFGADDFLITGATICGVGVFICFIGETQHGVGMHTASITAEEFVKMLHWQFFHSLTVTLGISLVKISVAFFLLRLVPSKAYKWFLYGMITFLIAFTLSSEGTILFSCVPIRASWDHAGEPNAKCFDNNLFTAIGMFNSVINIITDVLFASLPVTVVWNLQVNMRTKISLLAILSLGYFACAASITKTVIQVHVLSNPDSTRDDSYFIWNSIELYIGILAASLPALRPLFRSILENTRSLVTRRAGISSSGQIGTARHKYYAQEEGIGMNSLPGKSGGYGVSVTTRSQMGRGAESEEDFASKGDGDADSLENILPLQGNRGITKTVDVSIS</sequence>
<feature type="transmembrane region" description="Helical" evidence="7">
    <location>
        <begin position="27"/>
        <end position="48"/>
    </location>
</feature>
<evidence type="ECO:0000256" key="3">
    <source>
        <dbReference type="ARBA" id="ARBA00022989"/>
    </source>
</evidence>
<gene>
    <name evidence="9" type="ORF">L207DRAFT_577449</name>
</gene>
<evidence type="ECO:0000256" key="7">
    <source>
        <dbReference type="SAM" id="Phobius"/>
    </source>
</evidence>
<dbReference type="GO" id="GO:0016020">
    <property type="term" value="C:membrane"/>
    <property type="evidence" value="ECO:0007669"/>
    <property type="project" value="UniProtKB-SubCell"/>
</dbReference>
<evidence type="ECO:0000313" key="9">
    <source>
        <dbReference type="EMBL" id="PMD46600.1"/>
    </source>
</evidence>
<keyword evidence="2 7" id="KW-0812">Transmembrane</keyword>
<comment type="similarity">
    <text evidence="5">Belongs to the SAT4 family.</text>
</comment>
<dbReference type="OrthoDB" id="3897607at2759"/>
<dbReference type="STRING" id="1149755.A0A2J6S752"/>
<keyword evidence="4 7" id="KW-0472">Membrane</keyword>
<evidence type="ECO:0000259" key="8">
    <source>
        <dbReference type="Pfam" id="PF20684"/>
    </source>
</evidence>
<feature type="transmembrane region" description="Helical" evidence="7">
    <location>
        <begin position="60"/>
        <end position="85"/>
    </location>
</feature>
<evidence type="ECO:0000256" key="1">
    <source>
        <dbReference type="ARBA" id="ARBA00004141"/>
    </source>
</evidence>
<dbReference type="InterPro" id="IPR052337">
    <property type="entry name" value="SAT4-like"/>
</dbReference>
<dbReference type="AlphaFoldDB" id="A0A2J6S752"/>
<feature type="transmembrane region" description="Helical" evidence="7">
    <location>
        <begin position="259"/>
        <end position="279"/>
    </location>
</feature>